<comment type="caution">
    <text evidence="1">The sequence shown here is derived from an EMBL/GenBank/DDBJ whole genome shotgun (WGS) entry which is preliminary data.</text>
</comment>
<evidence type="ECO:0000313" key="2">
    <source>
        <dbReference type="Proteomes" id="UP001629249"/>
    </source>
</evidence>
<name>A0ABW8ZM34_9BURK</name>
<organism evidence="1 2">
    <name type="scientific">Paraburkholderia agricolaris</name>
    <dbReference type="NCBI Taxonomy" id="2152888"/>
    <lineage>
        <taxon>Bacteria</taxon>
        <taxon>Pseudomonadati</taxon>
        <taxon>Pseudomonadota</taxon>
        <taxon>Betaproteobacteria</taxon>
        <taxon>Burkholderiales</taxon>
        <taxon>Burkholderiaceae</taxon>
        <taxon>Paraburkholderia</taxon>
    </lineage>
</organism>
<dbReference type="RefSeq" id="WP_408332290.1">
    <property type="nucleotide sequence ID" value="NZ_JAQQFH010000028.1"/>
</dbReference>
<gene>
    <name evidence="1" type="ORF">PQR66_11550</name>
</gene>
<reference evidence="1 2" key="1">
    <citation type="journal article" date="2024" name="Chem. Sci.">
        <title>Discovery of megapolipeptins by genome mining of a Burkholderiales bacteria collection.</title>
        <authorList>
            <person name="Paulo B.S."/>
            <person name="Recchia M.J.J."/>
            <person name="Lee S."/>
            <person name="Fergusson C.H."/>
            <person name="Romanowski S.B."/>
            <person name="Hernandez A."/>
            <person name="Krull N."/>
            <person name="Liu D.Y."/>
            <person name="Cavanagh H."/>
            <person name="Bos A."/>
            <person name="Gray C.A."/>
            <person name="Murphy B.T."/>
            <person name="Linington R.G."/>
            <person name="Eustaquio A.S."/>
        </authorList>
    </citation>
    <scope>NUCLEOTIDE SEQUENCE [LARGE SCALE GENOMIC DNA]</scope>
    <source>
        <strain evidence="1 2">RL16-012-BIC-B</strain>
    </source>
</reference>
<proteinExistence type="predicted"/>
<evidence type="ECO:0000313" key="1">
    <source>
        <dbReference type="EMBL" id="MFL9883665.1"/>
    </source>
</evidence>
<dbReference type="Proteomes" id="UP001629249">
    <property type="component" value="Unassembled WGS sequence"/>
</dbReference>
<evidence type="ECO:0008006" key="3">
    <source>
        <dbReference type="Google" id="ProtNLM"/>
    </source>
</evidence>
<dbReference type="EMBL" id="JAQQFN010000007">
    <property type="protein sequence ID" value="MFL9883665.1"/>
    <property type="molecule type" value="Genomic_DNA"/>
</dbReference>
<keyword evidence="2" id="KW-1185">Reference proteome</keyword>
<dbReference type="Gene3D" id="1.10.10.10">
    <property type="entry name" value="Winged helix-like DNA-binding domain superfamily/Winged helix DNA-binding domain"/>
    <property type="match status" value="1"/>
</dbReference>
<accession>A0ABW8ZM34</accession>
<dbReference type="InterPro" id="IPR036388">
    <property type="entry name" value="WH-like_DNA-bd_sf"/>
</dbReference>
<protein>
    <recommendedName>
        <fullName evidence="3">RNA polymerase sigma-70 factor, ECF subfamily</fullName>
    </recommendedName>
</protein>
<sequence length="206" mass="23329">MAQNVLDDFTALRNDNARFDAFYTALRRRFLRGCRISTPWANEDEIEGTLTDTLIEIVLERRGRFFYDPQKSAFEDALAVYVLAAARNNLMNALSRRGFEAKLFDSVERLEALGDAIEPQLAQERDRPATPEQHAHARQRASVMERCLQKLTALARQTLALALRGYTDQEILARLGGASAVSIRRRVFDAKSRVAECAEQALETRP</sequence>